<proteinExistence type="inferred from homology"/>
<dbReference type="PANTHER" id="PTHR37937">
    <property type="entry name" value="CONJUGATIVE TRANSFER: DNA TRANSPORT"/>
    <property type="match status" value="1"/>
</dbReference>
<organism evidence="8 9">
    <name type="scientific">Acidithrix ferrooxidans</name>
    <dbReference type="NCBI Taxonomy" id="1280514"/>
    <lineage>
        <taxon>Bacteria</taxon>
        <taxon>Bacillati</taxon>
        <taxon>Actinomycetota</taxon>
        <taxon>Acidimicrobiia</taxon>
        <taxon>Acidimicrobiales</taxon>
        <taxon>Acidimicrobiaceae</taxon>
        <taxon>Acidithrix</taxon>
    </lineage>
</organism>
<keyword evidence="4 7" id="KW-0812">Transmembrane</keyword>
<comment type="subcellular location">
    <subcellularLocation>
        <location evidence="1">Cell membrane</location>
        <topology evidence="1">Multi-pass membrane protein</topology>
    </subcellularLocation>
</comment>
<name>A0A0D8HJ13_9ACTN</name>
<dbReference type="InterPro" id="IPR051539">
    <property type="entry name" value="T4SS-coupling_protein"/>
</dbReference>
<dbReference type="Pfam" id="PF02534">
    <property type="entry name" value="T4SS-DNA_transf"/>
    <property type="match status" value="1"/>
</dbReference>
<evidence type="ECO:0000256" key="5">
    <source>
        <dbReference type="ARBA" id="ARBA00022989"/>
    </source>
</evidence>
<sequence>MVFSSLKSCFSFGRSLDVVMPHLSVGSFGVVLVLVAIFLFVGGSKGEHQKTMGRFRPTKSSRRGIHEGVQFAGRFNLSDFKTLNPSISIGKLGLRSIRLDRRDSAIVFGPTQSFKTSRLAIPAILEHRGGVIASSVKGDLMEATIEARSTMGRVIVYDPLGSTDRGNSFWNPLSRKLDANSSRRLAQGICFSRTLRHMGEEGQFWATLAARLLAPLLLAASHLGLSIIDVIGWIDQRDFEEAGNFLIENNYLEYARSIAATLDLDERILSSILTTLDRSITPFSIGTTPIEGYFDLVDFDSSGSSSLFLIAPPNRQGEIGTVFGALLAEIFDRIFQFEVTERALLIVLDEAANLAPIANFDEIISTVSSFGVQLITIYQDLAQLRARYGEAATTIVNNHRAKIFLGAISDPSTMTLAQELCGMKSEYPNSIWQKSNSDGGQLRHLLALGALRRLQPGKALLVYGHRPPAIIELSARIPRR</sequence>
<accession>A0A0D8HJ13</accession>
<dbReference type="CDD" id="cd01127">
    <property type="entry name" value="TrwB_TraG_TraD_VirD4"/>
    <property type="match status" value="1"/>
</dbReference>
<gene>
    <name evidence="8" type="ORF">AXFE_12200</name>
</gene>
<evidence type="ECO:0000256" key="4">
    <source>
        <dbReference type="ARBA" id="ARBA00022692"/>
    </source>
</evidence>
<keyword evidence="3" id="KW-1003">Cell membrane</keyword>
<dbReference type="EMBL" id="JXYS01000027">
    <property type="protein sequence ID" value="KJF17935.1"/>
    <property type="molecule type" value="Genomic_DNA"/>
</dbReference>
<dbReference type="STRING" id="1280514.AXFE_12200"/>
<dbReference type="Gene3D" id="3.40.50.300">
    <property type="entry name" value="P-loop containing nucleotide triphosphate hydrolases"/>
    <property type="match status" value="1"/>
</dbReference>
<comment type="similarity">
    <text evidence="2">Belongs to the VirD4/TraG family.</text>
</comment>
<keyword evidence="9" id="KW-1185">Reference proteome</keyword>
<feature type="transmembrane region" description="Helical" evidence="7">
    <location>
        <begin position="20"/>
        <end position="42"/>
    </location>
</feature>
<dbReference type="RefSeq" id="WP_052604982.1">
    <property type="nucleotide sequence ID" value="NZ_JXYS01000027.1"/>
</dbReference>
<evidence type="ECO:0000313" key="8">
    <source>
        <dbReference type="EMBL" id="KJF17935.1"/>
    </source>
</evidence>
<protein>
    <submittedName>
        <fullName evidence="8">Type IV secretory system conjugative DNA transfer</fullName>
    </submittedName>
</protein>
<evidence type="ECO:0000313" key="9">
    <source>
        <dbReference type="Proteomes" id="UP000032360"/>
    </source>
</evidence>
<dbReference type="InterPro" id="IPR027417">
    <property type="entry name" value="P-loop_NTPase"/>
</dbReference>
<feature type="transmembrane region" description="Helical" evidence="7">
    <location>
        <begin position="212"/>
        <end position="234"/>
    </location>
</feature>
<dbReference type="AlphaFoldDB" id="A0A0D8HJ13"/>
<evidence type="ECO:0000256" key="7">
    <source>
        <dbReference type="SAM" id="Phobius"/>
    </source>
</evidence>
<dbReference type="SUPFAM" id="SSF52540">
    <property type="entry name" value="P-loop containing nucleoside triphosphate hydrolases"/>
    <property type="match status" value="1"/>
</dbReference>
<dbReference type="InterPro" id="IPR003688">
    <property type="entry name" value="TraG/VirD4"/>
</dbReference>
<evidence type="ECO:0000256" key="2">
    <source>
        <dbReference type="ARBA" id="ARBA00008806"/>
    </source>
</evidence>
<reference evidence="8 9" key="1">
    <citation type="submission" date="2015-01" db="EMBL/GenBank/DDBJ databases">
        <title>Draft genome of the acidophilic iron oxidizer Acidithrix ferrooxidans strain Py-F3.</title>
        <authorList>
            <person name="Poehlein A."/>
            <person name="Eisen S."/>
            <person name="Schloemann M."/>
            <person name="Johnson B.D."/>
            <person name="Daniel R."/>
            <person name="Muehling M."/>
        </authorList>
    </citation>
    <scope>NUCLEOTIDE SEQUENCE [LARGE SCALE GENOMIC DNA]</scope>
    <source>
        <strain evidence="8 9">Py-F3</strain>
    </source>
</reference>
<dbReference type="GO" id="GO:0005886">
    <property type="term" value="C:plasma membrane"/>
    <property type="evidence" value="ECO:0007669"/>
    <property type="project" value="UniProtKB-SubCell"/>
</dbReference>
<dbReference type="Proteomes" id="UP000032360">
    <property type="component" value="Unassembled WGS sequence"/>
</dbReference>
<keyword evidence="6 7" id="KW-0472">Membrane</keyword>
<keyword evidence="5 7" id="KW-1133">Transmembrane helix</keyword>
<evidence type="ECO:0000256" key="3">
    <source>
        <dbReference type="ARBA" id="ARBA00022475"/>
    </source>
</evidence>
<evidence type="ECO:0000256" key="1">
    <source>
        <dbReference type="ARBA" id="ARBA00004651"/>
    </source>
</evidence>
<comment type="caution">
    <text evidence="8">The sequence shown here is derived from an EMBL/GenBank/DDBJ whole genome shotgun (WGS) entry which is preliminary data.</text>
</comment>
<evidence type="ECO:0000256" key="6">
    <source>
        <dbReference type="ARBA" id="ARBA00023136"/>
    </source>
</evidence>
<dbReference type="PANTHER" id="PTHR37937:SF1">
    <property type="entry name" value="CONJUGATIVE TRANSFER: DNA TRANSPORT"/>
    <property type="match status" value="1"/>
</dbReference>
<dbReference type="OrthoDB" id="226701at2"/>